<evidence type="ECO:0000256" key="6">
    <source>
        <dbReference type="SAM" id="Phobius"/>
    </source>
</evidence>
<feature type="transmembrane region" description="Helical" evidence="6">
    <location>
        <begin position="514"/>
        <end position="533"/>
    </location>
</feature>
<dbReference type="InterPro" id="IPR020846">
    <property type="entry name" value="MFS_dom"/>
</dbReference>
<reference evidence="8 9" key="1">
    <citation type="journal article" date="2013" name="BMC Genomics">
        <title>The genome and transcriptome of the pine saprophyte Ophiostoma piceae, and a comparison with the bark beetle-associated pine pathogen Grosmannia clavigera.</title>
        <authorList>
            <person name="Haridas S."/>
            <person name="Wang Y."/>
            <person name="Lim L."/>
            <person name="Massoumi Alamouti S."/>
            <person name="Jackman S."/>
            <person name="Docking R."/>
            <person name="Robertson G."/>
            <person name="Birol I."/>
            <person name="Bohlmann J."/>
            <person name="Breuil C."/>
        </authorList>
    </citation>
    <scope>NUCLEOTIDE SEQUENCE [LARGE SCALE GENOMIC DNA]</scope>
    <source>
        <strain evidence="8 9">UAMH 11346</strain>
    </source>
</reference>
<dbReference type="Proteomes" id="UP000016923">
    <property type="component" value="Unassembled WGS sequence"/>
</dbReference>
<dbReference type="PANTHER" id="PTHR23502:SF23">
    <property type="entry name" value="FLUCONAZOLE RESISTANCE PROTEIN 1"/>
    <property type="match status" value="1"/>
</dbReference>
<feature type="transmembrane region" description="Helical" evidence="6">
    <location>
        <begin position="428"/>
        <end position="453"/>
    </location>
</feature>
<keyword evidence="9" id="KW-1185">Reference proteome</keyword>
<feature type="transmembrane region" description="Helical" evidence="6">
    <location>
        <begin position="693"/>
        <end position="711"/>
    </location>
</feature>
<evidence type="ECO:0000256" key="4">
    <source>
        <dbReference type="ARBA" id="ARBA00023136"/>
    </source>
</evidence>
<dbReference type="GO" id="GO:0015244">
    <property type="term" value="F:fluconazole transmembrane transporter activity"/>
    <property type="evidence" value="ECO:0007669"/>
    <property type="project" value="TreeGrafter"/>
</dbReference>
<feature type="transmembrane region" description="Helical" evidence="6">
    <location>
        <begin position="323"/>
        <end position="344"/>
    </location>
</feature>
<dbReference type="AlphaFoldDB" id="S3C9I4"/>
<gene>
    <name evidence="8" type="ORF">F503_05249</name>
</gene>
<dbReference type="VEuPathDB" id="FungiDB:F503_05249"/>
<dbReference type="OrthoDB" id="3357846at2759"/>
<feature type="transmembrane region" description="Helical" evidence="6">
    <location>
        <begin position="255"/>
        <end position="275"/>
    </location>
</feature>
<dbReference type="SUPFAM" id="SSF103473">
    <property type="entry name" value="MFS general substrate transporter"/>
    <property type="match status" value="1"/>
</dbReference>
<dbReference type="PANTHER" id="PTHR23502">
    <property type="entry name" value="MAJOR FACILITATOR SUPERFAMILY"/>
    <property type="match status" value="1"/>
</dbReference>
<dbReference type="Pfam" id="PF07690">
    <property type="entry name" value="MFS_1"/>
    <property type="match status" value="1"/>
</dbReference>
<dbReference type="GO" id="GO:0005886">
    <property type="term" value="C:plasma membrane"/>
    <property type="evidence" value="ECO:0007669"/>
    <property type="project" value="TreeGrafter"/>
</dbReference>
<evidence type="ECO:0000256" key="5">
    <source>
        <dbReference type="SAM" id="MobiDB-lite"/>
    </source>
</evidence>
<comment type="subcellular location">
    <subcellularLocation>
        <location evidence="1">Membrane</location>
        <topology evidence="1">Multi-pass membrane protein</topology>
    </subcellularLocation>
</comment>
<dbReference type="GO" id="GO:1990961">
    <property type="term" value="P:xenobiotic detoxification by transmembrane export across the plasma membrane"/>
    <property type="evidence" value="ECO:0007669"/>
    <property type="project" value="TreeGrafter"/>
</dbReference>
<dbReference type="OMA" id="WYLEPDI"/>
<evidence type="ECO:0000313" key="8">
    <source>
        <dbReference type="EMBL" id="EPE10154.1"/>
    </source>
</evidence>
<feature type="domain" description="Major facilitator superfamily (MFS) profile" evidence="7">
    <location>
        <begin position="257"/>
        <end position="716"/>
    </location>
</feature>
<evidence type="ECO:0000256" key="2">
    <source>
        <dbReference type="ARBA" id="ARBA00022692"/>
    </source>
</evidence>
<dbReference type="InterPro" id="IPR011701">
    <property type="entry name" value="MFS"/>
</dbReference>
<feature type="compositionally biased region" description="Basic and acidic residues" evidence="5">
    <location>
        <begin position="124"/>
        <end position="133"/>
    </location>
</feature>
<feature type="transmembrane region" description="Helical" evidence="6">
    <location>
        <begin position="553"/>
        <end position="577"/>
    </location>
</feature>
<evidence type="ECO:0000259" key="7">
    <source>
        <dbReference type="PROSITE" id="PS50850"/>
    </source>
</evidence>
<dbReference type="STRING" id="1262450.S3C9I4"/>
<accession>S3C9I4</accession>
<feature type="transmembrane region" description="Helical" evidence="6">
    <location>
        <begin position="364"/>
        <end position="382"/>
    </location>
</feature>
<dbReference type="HOGENOM" id="CLU_008455_11_1_1"/>
<feature type="transmembrane region" description="Helical" evidence="6">
    <location>
        <begin position="621"/>
        <end position="648"/>
    </location>
</feature>
<dbReference type="InterPro" id="IPR036259">
    <property type="entry name" value="MFS_trans_sf"/>
</dbReference>
<dbReference type="PROSITE" id="PS50850">
    <property type="entry name" value="MFS"/>
    <property type="match status" value="1"/>
</dbReference>
<proteinExistence type="predicted"/>
<evidence type="ECO:0000313" key="9">
    <source>
        <dbReference type="Proteomes" id="UP000016923"/>
    </source>
</evidence>
<keyword evidence="2 6" id="KW-0812">Transmembrane</keyword>
<feature type="transmembrane region" description="Helical" evidence="6">
    <location>
        <begin position="287"/>
        <end position="311"/>
    </location>
</feature>
<feature type="transmembrane region" description="Helical" evidence="6">
    <location>
        <begin position="597"/>
        <end position="615"/>
    </location>
</feature>
<evidence type="ECO:0000256" key="1">
    <source>
        <dbReference type="ARBA" id="ARBA00004141"/>
    </source>
</evidence>
<feature type="transmembrane region" description="Helical" evidence="6">
    <location>
        <begin position="669"/>
        <end position="687"/>
    </location>
</feature>
<feature type="transmembrane region" description="Helical" evidence="6">
    <location>
        <begin position="394"/>
        <end position="416"/>
    </location>
</feature>
<protein>
    <submittedName>
        <fullName evidence="8">Major facilitator superfamily transporter</fullName>
    </submittedName>
</protein>
<feature type="region of interest" description="Disordered" evidence="5">
    <location>
        <begin position="94"/>
        <end position="181"/>
    </location>
</feature>
<dbReference type="eggNOG" id="KOG0255">
    <property type="taxonomic scope" value="Eukaryota"/>
</dbReference>
<keyword evidence="4 6" id="KW-0472">Membrane</keyword>
<dbReference type="Gene3D" id="1.20.1250.20">
    <property type="entry name" value="MFS general substrate transporter like domains"/>
    <property type="match status" value="1"/>
</dbReference>
<keyword evidence="3 6" id="KW-1133">Transmembrane helix</keyword>
<name>S3C9I4_OPHP1</name>
<organism evidence="8 9">
    <name type="scientific">Ophiostoma piceae (strain UAMH 11346)</name>
    <name type="common">Sap stain fungus</name>
    <dbReference type="NCBI Taxonomy" id="1262450"/>
    <lineage>
        <taxon>Eukaryota</taxon>
        <taxon>Fungi</taxon>
        <taxon>Dikarya</taxon>
        <taxon>Ascomycota</taxon>
        <taxon>Pezizomycotina</taxon>
        <taxon>Sordariomycetes</taxon>
        <taxon>Sordariomycetidae</taxon>
        <taxon>Ophiostomatales</taxon>
        <taxon>Ophiostomataceae</taxon>
        <taxon>Ophiostoma</taxon>
    </lineage>
</organism>
<dbReference type="EMBL" id="KE148146">
    <property type="protein sequence ID" value="EPE10154.1"/>
    <property type="molecule type" value="Genomic_DNA"/>
</dbReference>
<sequence length="725" mass="78904">MTYSLALNLLYRTTYLEPLCTPIQQPTALHNIAHTMAETFRDTAVGAVIRYVSSNRYLQFPEERADFKIPELWQKMLDGDVEVLDENGEVLQPLAPSEKPVEQRSMFDVSPDGDETAVASSDEENLRHIDSEKSNIGGGGDDADSGPDNSPYAALRRAPTAHSHIGSAAHPVTSVTHTRSREETLPYTQDRLHIDELHDAQRTQSLPVVPRIVRTRTGATSGEVAAPEFETAIVVDWYTTDDRANPLNWSVSRRFVVALIIWVYTFVVYMSSAIYTNSQEGVMETFGVSATASSLGLSMFVLGYGVGPLLFSPLSEIPSIGRNPVYAVTMIFFVIFSLPTALAYGNLPGGYSSGSFGGLLVLRFFQGFFGSPCLASGAASLGDIFSMLNLPYGLVAWVSAGFSAPAFGPLLSGYSVPAKGWRWSLLEILWAAAPCAVIMLAFLPETSTPNILLRRAQRLRQLTGSNRFQAPSEVVAYNEKMTQKANGEVVKSKAVAVVVDALIKPLEITLKDPAVLFVQLYTAIIYGIYYSFFEAFPLVYPVSYGMSAGEVGLVFLCMLVAATIGMAIYCTYVALVLNRGIRKTGQFPPNEDRLIPAMYAAFGPTIGLFIFAWTAEGAPRIPWIAPTIGITLYGASVFIVLQCVFVYIPLSYPQYAASLFAANDFFRSAFAAGSILFGRPLFINLGIGRGVSVLGGLSTIGIVGIWLLYFYGARLRAMSKFAISS</sequence>
<evidence type="ECO:0000256" key="3">
    <source>
        <dbReference type="ARBA" id="ARBA00022989"/>
    </source>
</evidence>
<dbReference type="CDD" id="cd17323">
    <property type="entry name" value="MFS_Tpo1_MDR_like"/>
    <property type="match status" value="1"/>
</dbReference>